<dbReference type="PANTHER" id="PTHR42756:SF1">
    <property type="entry name" value="TRANSCRIPTIONAL REPRESSOR OF EMRAB OPERON"/>
    <property type="match status" value="1"/>
</dbReference>
<dbReference type="GO" id="GO:0003700">
    <property type="term" value="F:DNA-binding transcription factor activity"/>
    <property type="evidence" value="ECO:0007669"/>
    <property type="project" value="InterPro"/>
</dbReference>
<dbReference type="InterPro" id="IPR000835">
    <property type="entry name" value="HTH_MarR-typ"/>
</dbReference>
<dbReference type="RefSeq" id="WP_035167384.1">
    <property type="nucleotide sequence ID" value="NZ_CP018906.1"/>
</dbReference>
<keyword evidence="10" id="KW-1185">Reference proteome</keyword>
<keyword evidence="4" id="KW-0804">Transcription</keyword>
<dbReference type="SMART" id="SM00347">
    <property type="entry name" value="HTH_MARR"/>
    <property type="match status" value="1"/>
</dbReference>
<evidence type="ECO:0000256" key="4">
    <source>
        <dbReference type="ARBA" id="ARBA00023163"/>
    </source>
</evidence>
<keyword evidence="3" id="KW-0238">DNA-binding</keyword>
<evidence type="ECO:0000313" key="10">
    <source>
        <dbReference type="Proteomes" id="UP000030361"/>
    </source>
</evidence>
<dbReference type="Pfam" id="PF22381">
    <property type="entry name" value="Staph_reg_Sar_Rot"/>
    <property type="match status" value="1"/>
</dbReference>
<reference evidence="9 10" key="1">
    <citation type="journal article" date="2015" name="Genome Announc.">
        <title>Genome Sequence of Lactobacillus curieae CCTCC M 2011381T, a Novel Producer of Gamma-aminobutyric Acid.</title>
        <authorList>
            <person name="Wang Y."/>
            <person name="Wang Y."/>
            <person name="Lang C."/>
            <person name="Wei D."/>
            <person name="Xu P."/>
            <person name="Xie J."/>
        </authorList>
    </citation>
    <scope>NUCLEOTIDE SEQUENCE [LARGE SCALE GENOMIC DNA]</scope>
    <source>
        <strain evidence="9 10">CCTCC M 2011381</strain>
    </source>
</reference>
<evidence type="ECO:0000256" key="7">
    <source>
        <dbReference type="ARBA" id="ARBA00047207"/>
    </source>
</evidence>
<dbReference type="InterPro" id="IPR036390">
    <property type="entry name" value="WH_DNA-bd_sf"/>
</dbReference>
<dbReference type="Gene3D" id="1.10.10.10">
    <property type="entry name" value="Winged helix-like DNA-binding domain superfamily/Winged helix DNA-binding domain"/>
    <property type="match status" value="1"/>
</dbReference>
<proteinExistence type="inferred from homology"/>
<dbReference type="InterPro" id="IPR055166">
    <property type="entry name" value="Transc_reg_Sar_Rot_HTH"/>
</dbReference>
<dbReference type="GO" id="GO:0005737">
    <property type="term" value="C:cytoplasm"/>
    <property type="evidence" value="ECO:0007669"/>
    <property type="project" value="UniProtKB-SubCell"/>
</dbReference>
<dbReference type="AlphaFoldDB" id="A0A1S6QJY8"/>
<gene>
    <name evidence="9" type="ORF">PL11_008310</name>
</gene>
<name>A0A1S6QJY8_9LACO</name>
<evidence type="ECO:0000256" key="5">
    <source>
        <dbReference type="ARBA" id="ARBA00046337"/>
    </source>
</evidence>
<dbReference type="PRINTS" id="PR00598">
    <property type="entry name" value="HTHMARR"/>
</dbReference>
<dbReference type="GO" id="GO:0003677">
    <property type="term" value="F:DNA binding"/>
    <property type="evidence" value="ECO:0007669"/>
    <property type="project" value="UniProtKB-KW"/>
</dbReference>
<comment type="similarity">
    <text evidence="5">Belongs to the SarZ family.</text>
</comment>
<keyword evidence="2" id="KW-0805">Transcription regulation</keyword>
<evidence type="ECO:0000313" key="9">
    <source>
        <dbReference type="EMBL" id="AQW21915.1"/>
    </source>
</evidence>
<dbReference type="EMBL" id="CP018906">
    <property type="protein sequence ID" value="AQW21915.1"/>
    <property type="molecule type" value="Genomic_DNA"/>
</dbReference>
<comment type="subcellular location">
    <subcellularLocation>
        <location evidence="1">Cytoplasm</location>
    </subcellularLocation>
</comment>
<evidence type="ECO:0000256" key="1">
    <source>
        <dbReference type="ARBA" id="ARBA00004496"/>
    </source>
</evidence>
<dbReference type="SUPFAM" id="SSF46785">
    <property type="entry name" value="Winged helix' DNA-binding domain"/>
    <property type="match status" value="1"/>
</dbReference>
<evidence type="ECO:0000256" key="3">
    <source>
        <dbReference type="ARBA" id="ARBA00023125"/>
    </source>
</evidence>
<feature type="domain" description="HTH marR-type" evidence="8">
    <location>
        <begin position="10"/>
        <end position="147"/>
    </location>
</feature>
<evidence type="ECO:0000259" key="8">
    <source>
        <dbReference type="PROSITE" id="PS50995"/>
    </source>
</evidence>
<dbReference type="PANTHER" id="PTHR42756">
    <property type="entry name" value="TRANSCRIPTIONAL REGULATOR, MARR"/>
    <property type="match status" value="1"/>
</dbReference>
<dbReference type="Proteomes" id="UP000030361">
    <property type="component" value="Chromosome"/>
</dbReference>
<protein>
    <recommendedName>
        <fullName evidence="6">HTH-type transcriptional regulator SarZ</fullName>
    </recommendedName>
    <alternativeName>
        <fullName evidence="7">Staphylococcal accessory regulator Z</fullName>
    </alternativeName>
</protein>
<sequence length="147" mass="17002">MSNVKPVLLEDQLCFQLYTANKKFNHFYQIALKPYKLTYPQYIAMLTLWEYAPLSVKELGNYLHLDSGTLTPLLKRLENNGWITRERSESDERSVTVNLTDMANVKRDDVYKHVSGCIDTLGLTETEKNECFDNVASVEKKLDKFEG</sequence>
<dbReference type="PROSITE" id="PS50995">
    <property type="entry name" value="HTH_MARR_2"/>
    <property type="match status" value="1"/>
</dbReference>
<evidence type="ECO:0000256" key="6">
    <source>
        <dbReference type="ARBA" id="ARBA00047188"/>
    </source>
</evidence>
<accession>A0A1S6QJY8</accession>
<dbReference type="eggNOG" id="COG1846">
    <property type="taxonomic scope" value="Bacteria"/>
</dbReference>
<dbReference type="OrthoDB" id="9806864at2"/>
<organism evidence="9 10">
    <name type="scientific">Lentilactobacillus curieae</name>
    <dbReference type="NCBI Taxonomy" id="1138822"/>
    <lineage>
        <taxon>Bacteria</taxon>
        <taxon>Bacillati</taxon>
        <taxon>Bacillota</taxon>
        <taxon>Bacilli</taxon>
        <taxon>Lactobacillales</taxon>
        <taxon>Lactobacillaceae</taxon>
        <taxon>Lentilactobacillus</taxon>
    </lineage>
</organism>
<dbReference type="InterPro" id="IPR036388">
    <property type="entry name" value="WH-like_DNA-bd_sf"/>
</dbReference>
<dbReference type="KEGG" id="lcu:PL11_008310"/>
<evidence type="ECO:0000256" key="2">
    <source>
        <dbReference type="ARBA" id="ARBA00023015"/>
    </source>
</evidence>